<dbReference type="AlphaFoldDB" id="A0A7N9CJW1"/>
<dbReference type="Ensembl" id="ENSMFAT00000102194.1">
    <property type="protein sequence ID" value="ENSMFAP00000051509.1"/>
    <property type="gene ID" value="ENSMFAG00000049272.1"/>
</dbReference>
<reference evidence="1 2" key="1">
    <citation type="submission" date="2013-03" db="EMBL/GenBank/DDBJ databases">
        <authorList>
            <person name="Warren W."/>
            <person name="Wilson R.K."/>
        </authorList>
    </citation>
    <scope>NUCLEOTIDE SEQUENCE</scope>
</reference>
<dbReference type="PANTHER" id="PTHR12138:SF75">
    <property type="entry name" value="SECRETED PROTEIN"/>
    <property type="match status" value="1"/>
</dbReference>
<evidence type="ECO:0000313" key="1">
    <source>
        <dbReference type="Ensembl" id="ENSMFAP00000051509.1"/>
    </source>
</evidence>
<reference evidence="1" key="3">
    <citation type="submission" date="2025-09" db="UniProtKB">
        <authorList>
            <consortium name="Ensembl"/>
        </authorList>
    </citation>
    <scope>IDENTIFICATION</scope>
</reference>
<sequence>MSLNVLWLALNSQGPSHSHLVAGRLMGLRGPQLGQSISVPGDLSSPKRAGPGCFSWQFCSSKEQRENTPQSASLFFFFFFFLRRSLALSPRLECSGAILAHCNLHLPGSRYSPALVSRVAGTTGARHHTRLIFCIFSRDGVSPC</sequence>
<accession>A0A7N9CJW1</accession>
<organism evidence="1 2">
    <name type="scientific">Macaca fascicularis</name>
    <name type="common">Crab-eating macaque</name>
    <name type="synonym">Cynomolgus monkey</name>
    <dbReference type="NCBI Taxonomy" id="9541"/>
    <lineage>
        <taxon>Eukaryota</taxon>
        <taxon>Metazoa</taxon>
        <taxon>Chordata</taxon>
        <taxon>Craniata</taxon>
        <taxon>Vertebrata</taxon>
        <taxon>Euteleostomi</taxon>
        <taxon>Mammalia</taxon>
        <taxon>Eutheria</taxon>
        <taxon>Euarchontoglires</taxon>
        <taxon>Primates</taxon>
        <taxon>Haplorrhini</taxon>
        <taxon>Catarrhini</taxon>
        <taxon>Cercopithecidae</taxon>
        <taxon>Cercopithecinae</taxon>
        <taxon>Macaca</taxon>
    </lineage>
</organism>
<dbReference type="GeneTree" id="ENSGT00940000163505"/>
<name>A0A7N9CJW1_MACFA</name>
<proteinExistence type="predicted"/>
<dbReference type="PANTHER" id="PTHR12138">
    <property type="entry name" value="PRIMATE-EXPANDED PROTEIN FAMILY"/>
    <property type="match status" value="1"/>
</dbReference>
<dbReference type="Proteomes" id="UP000233100">
    <property type="component" value="Chromosome 3"/>
</dbReference>
<keyword evidence="2" id="KW-1185">Reference proteome</keyword>
<protein>
    <submittedName>
        <fullName evidence="1">Uncharacterized protein</fullName>
    </submittedName>
</protein>
<reference evidence="1" key="2">
    <citation type="submission" date="2025-08" db="UniProtKB">
        <authorList>
            <consortium name="Ensembl"/>
        </authorList>
    </citation>
    <scope>IDENTIFICATION</scope>
</reference>
<evidence type="ECO:0000313" key="2">
    <source>
        <dbReference type="Proteomes" id="UP000233100"/>
    </source>
</evidence>